<evidence type="ECO:0000313" key="1">
    <source>
        <dbReference type="EMBL" id="ORZ06850.1"/>
    </source>
</evidence>
<dbReference type="PANTHER" id="PTHR45903">
    <property type="entry name" value="GLUTAMATE-RICH WD REPEAT-CONTAINING PROTEIN 1"/>
    <property type="match status" value="1"/>
</dbReference>
<dbReference type="InterPro" id="IPR051972">
    <property type="entry name" value="Glutamate-rich_WD_repeat"/>
</dbReference>
<dbReference type="Proteomes" id="UP000193560">
    <property type="component" value="Unassembled WGS sequence"/>
</dbReference>
<comment type="caution">
    <text evidence="1">The sequence shown here is derived from an EMBL/GenBank/DDBJ whole genome shotgun (WGS) entry which is preliminary data.</text>
</comment>
<protein>
    <submittedName>
        <fullName evidence="1">Uncharacterized protein</fullName>
    </submittedName>
</protein>
<dbReference type="STRING" id="90262.A0A1X2I0P3"/>
<dbReference type="EMBL" id="MCGE01000037">
    <property type="protein sequence ID" value="ORZ06850.1"/>
    <property type="molecule type" value="Genomic_DNA"/>
</dbReference>
<dbReference type="GO" id="GO:0005730">
    <property type="term" value="C:nucleolus"/>
    <property type="evidence" value="ECO:0007669"/>
    <property type="project" value="TreeGrafter"/>
</dbReference>
<proteinExistence type="predicted"/>
<gene>
    <name evidence="1" type="ORF">BCR42DRAFT_442935</name>
</gene>
<keyword evidence="2" id="KW-1185">Reference proteome</keyword>
<sequence>MATWVSTQNFPATAYIATGASVPGVHDNEVVIVKLSNFQKTQHGDEGDEDGDVQALHKTLYWNIDQSLTMTALIEFGLDIPGSQLPKRYKPLAIYSQGREEGSSLDVWKLFRGDNADLLLKICNGHPLNVPSLFLVSPFKLSRFGTLEQLNDLLSIHTSNSDINIITWNTKASYLLVNGHEGGTSYGGQVSPVASFKRHNTSVTSIEGHPTEEKEERLKSNFVELCSWYLELWI</sequence>
<dbReference type="PANTHER" id="PTHR45903:SF1">
    <property type="entry name" value="GLUTAMATE-RICH WD REPEAT-CONTAINING PROTEIN 1"/>
    <property type="match status" value="1"/>
</dbReference>
<reference evidence="1 2" key="1">
    <citation type="submission" date="2016-07" db="EMBL/GenBank/DDBJ databases">
        <title>Pervasive Adenine N6-methylation of Active Genes in Fungi.</title>
        <authorList>
            <consortium name="DOE Joint Genome Institute"/>
            <person name="Mondo S.J."/>
            <person name="Dannebaum R.O."/>
            <person name="Kuo R.C."/>
            <person name="Labutti K."/>
            <person name="Haridas S."/>
            <person name="Kuo A."/>
            <person name="Salamov A."/>
            <person name="Ahrendt S.R."/>
            <person name="Lipzen A."/>
            <person name="Sullivan W."/>
            <person name="Andreopoulos W.B."/>
            <person name="Clum A."/>
            <person name="Lindquist E."/>
            <person name="Daum C."/>
            <person name="Ramamoorthy G.K."/>
            <person name="Gryganskyi A."/>
            <person name="Culley D."/>
            <person name="Magnuson J.K."/>
            <person name="James T.Y."/>
            <person name="O'Malley M.A."/>
            <person name="Stajich J.E."/>
            <person name="Spatafora J.W."/>
            <person name="Visel A."/>
            <person name="Grigoriev I.V."/>
        </authorList>
    </citation>
    <scope>NUCLEOTIDE SEQUENCE [LARGE SCALE GENOMIC DNA]</scope>
    <source>
        <strain evidence="1 2">NRRL 1336</strain>
    </source>
</reference>
<dbReference type="GO" id="GO:0042254">
    <property type="term" value="P:ribosome biogenesis"/>
    <property type="evidence" value="ECO:0007669"/>
    <property type="project" value="TreeGrafter"/>
</dbReference>
<dbReference type="AlphaFoldDB" id="A0A1X2I0P3"/>
<dbReference type="OrthoDB" id="2161379at2759"/>
<organism evidence="1 2">
    <name type="scientific">Absidia repens</name>
    <dbReference type="NCBI Taxonomy" id="90262"/>
    <lineage>
        <taxon>Eukaryota</taxon>
        <taxon>Fungi</taxon>
        <taxon>Fungi incertae sedis</taxon>
        <taxon>Mucoromycota</taxon>
        <taxon>Mucoromycotina</taxon>
        <taxon>Mucoromycetes</taxon>
        <taxon>Mucorales</taxon>
        <taxon>Cunninghamellaceae</taxon>
        <taxon>Absidia</taxon>
    </lineage>
</organism>
<name>A0A1X2I0P3_9FUNG</name>
<accession>A0A1X2I0P3</accession>
<evidence type="ECO:0000313" key="2">
    <source>
        <dbReference type="Proteomes" id="UP000193560"/>
    </source>
</evidence>